<protein>
    <submittedName>
        <fullName evidence="2">Peptidase</fullName>
    </submittedName>
</protein>
<dbReference type="SUPFAM" id="SSF53187">
    <property type="entry name" value="Zn-dependent exopeptidases"/>
    <property type="match status" value="1"/>
</dbReference>
<accession>A0A0K2SLT5</accession>
<dbReference type="EMBL" id="AP014924">
    <property type="protein sequence ID" value="BAS27972.1"/>
    <property type="molecule type" value="Genomic_DNA"/>
</dbReference>
<evidence type="ECO:0000259" key="1">
    <source>
        <dbReference type="SMART" id="SM00631"/>
    </source>
</evidence>
<evidence type="ECO:0000313" key="2">
    <source>
        <dbReference type="EMBL" id="BAS27972.1"/>
    </source>
</evidence>
<dbReference type="GO" id="GO:0004181">
    <property type="term" value="F:metallocarboxypeptidase activity"/>
    <property type="evidence" value="ECO:0007669"/>
    <property type="project" value="InterPro"/>
</dbReference>
<dbReference type="Gene3D" id="3.40.630.10">
    <property type="entry name" value="Zn peptidases"/>
    <property type="match status" value="1"/>
</dbReference>
<dbReference type="Proteomes" id="UP000065807">
    <property type="component" value="Chromosome"/>
</dbReference>
<evidence type="ECO:0000313" key="3">
    <source>
        <dbReference type="Proteomes" id="UP000065807"/>
    </source>
</evidence>
<gene>
    <name evidence="2" type="ORF">LIP_2131</name>
</gene>
<reference evidence="3" key="2">
    <citation type="journal article" date="2016" name="Int. J. Syst. Evol. Microbiol.">
        <title>Complete genome sequence and cell structure of Limnochorda pilosa, a Gram-negative spore-former within the phylum Firmicutes.</title>
        <authorList>
            <person name="Watanabe M."/>
            <person name="Kojima H."/>
            <person name="Fukui M."/>
        </authorList>
    </citation>
    <scope>NUCLEOTIDE SEQUENCE [LARGE SCALE GENOMIC DNA]</scope>
    <source>
        <strain evidence="3">HC45</strain>
    </source>
</reference>
<feature type="domain" description="Peptidase M14" evidence="1">
    <location>
        <begin position="31"/>
        <end position="308"/>
    </location>
</feature>
<name>A0A0K2SLT5_LIMPI</name>
<dbReference type="RefSeq" id="WP_068137622.1">
    <property type="nucleotide sequence ID" value="NZ_AP014924.1"/>
</dbReference>
<dbReference type="GO" id="GO:0008270">
    <property type="term" value="F:zinc ion binding"/>
    <property type="evidence" value="ECO:0007669"/>
    <property type="project" value="InterPro"/>
</dbReference>
<dbReference type="OrthoDB" id="9811296at2"/>
<sequence length="488" mass="54505">MQESTGGFDAGRLDPGDLDALLGRVPGYERFLTVDELYEAARRVAERCPGIATYTELGTSTDGQPIPMLTIGDGPQHVMLVACPHPNEPVGAMLVRFLMDELVENRPLREGRTWSLLPCVDPDAVRLNEGWFHGPFTLRNYARHFYRPRSEEQVEWTFPVTYKTFRFDRPMPETRALMAAIERGRPNVLYSLHNAGFGGVFYYLSRDLKGAYEDLHRVPAERNLPLSLGEPEMPWAVAYHPAVYAVPRSTDAYDYYERFGSGDPADHITGGASSFEYAERISAPVSLVTEVPYFQSPKIADTTRVARSRRDVILAGVDRAREVLQVLDRLLEQTRPVMTAETRFLRAVSSFTEMGLKTLESQTRWASEAEGMDQPATVAQEVDAVHVGLFYRVLVASMLRRAFEHQQGVIRASVQGPSGTASPGSTGSVAEFSAKEASALIRRADEELEGHLDRWIAELEAHLPYTVIPIRDLVQVQYGALLAVMRAL</sequence>
<reference evidence="3" key="1">
    <citation type="submission" date="2015-07" db="EMBL/GenBank/DDBJ databases">
        <title>Complete genome sequence and phylogenetic analysis of Limnochorda pilosa.</title>
        <authorList>
            <person name="Watanabe M."/>
            <person name="Kojima H."/>
            <person name="Fukui M."/>
        </authorList>
    </citation>
    <scope>NUCLEOTIDE SEQUENCE [LARGE SCALE GENOMIC DNA]</scope>
    <source>
        <strain evidence="3">HC45</strain>
    </source>
</reference>
<dbReference type="InterPro" id="IPR000834">
    <property type="entry name" value="Peptidase_M14"/>
</dbReference>
<dbReference type="AlphaFoldDB" id="A0A0K2SLT5"/>
<dbReference type="Pfam" id="PF00246">
    <property type="entry name" value="Peptidase_M14"/>
    <property type="match status" value="1"/>
</dbReference>
<keyword evidence="3" id="KW-1185">Reference proteome</keyword>
<dbReference type="SMART" id="SM00631">
    <property type="entry name" value="Zn_pept"/>
    <property type="match status" value="1"/>
</dbReference>
<dbReference type="KEGG" id="lpil:LIP_2131"/>
<dbReference type="STRING" id="1555112.LIP_2131"/>
<dbReference type="GO" id="GO:0006508">
    <property type="term" value="P:proteolysis"/>
    <property type="evidence" value="ECO:0007669"/>
    <property type="project" value="InterPro"/>
</dbReference>
<proteinExistence type="predicted"/>
<organism evidence="2 3">
    <name type="scientific">Limnochorda pilosa</name>
    <dbReference type="NCBI Taxonomy" id="1555112"/>
    <lineage>
        <taxon>Bacteria</taxon>
        <taxon>Bacillati</taxon>
        <taxon>Bacillota</taxon>
        <taxon>Limnochordia</taxon>
        <taxon>Limnochordales</taxon>
        <taxon>Limnochordaceae</taxon>
        <taxon>Limnochorda</taxon>
    </lineage>
</organism>